<feature type="region of interest" description="Disordered" evidence="1">
    <location>
        <begin position="40"/>
        <end position="67"/>
    </location>
</feature>
<evidence type="ECO:0000313" key="5">
    <source>
        <dbReference type="EMBL" id="MBP2001226.1"/>
    </source>
</evidence>
<sequence>MMKRDFRKGFILLMLVFITACGTAQNSNAVENKESFQDNVVQTSADSTASPEVPASEKSTGTSDASIPSSNKKLIYTANMDLKVQDYTIAQDKVRTIVTQRGGYILQFSENKSDDNLGGNFVVKVPAKGFAPLMKDISLMKHESMSQSMEGQDVTEQYVDMESRLKVKEIMEQRYLDFLKRAEKTSDLVSFSNELGKIQEEIEQIRGKMKYLDHNIAYSTITIHLSQSGDLLTKESGKVTRSIGERASDALRGTLNGLGEFGKWIIIVLAGALPILGIAGIILWMFWLYRRRKVRLMEQRRALYSKAEEQLEIVNDPLESTSSHEDIT</sequence>
<keyword evidence="2" id="KW-1133">Transmembrane helix</keyword>
<dbReference type="EMBL" id="JAGGLD010000003">
    <property type="protein sequence ID" value="MBP2001226.1"/>
    <property type="molecule type" value="Genomic_DNA"/>
</dbReference>
<feature type="domain" description="DUF4349" evidence="4">
    <location>
        <begin position="73"/>
        <end position="287"/>
    </location>
</feature>
<evidence type="ECO:0000256" key="1">
    <source>
        <dbReference type="SAM" id="MobiDB-lite"/>
    </source>
</evidence>
<comment type="caution">
    <text evidence="5">The sequence shown here is derived from an EMBL/GenBank/DDBJ whole genome shotgun (WGS) entry which is preliminary data.</text>
</comment>
<feature type="chain" id="PRO_5046858200" description="DUF4349 domain-containing protein" evidence="3">
    <location>
        <begin position="30"/>
        <end position="328"/>
    </location>
</feature>
<dbReference type="Proteomes" id="UP001519288">
    <property type="component" value="Unassembled WGS sequence"/>
</dbReference>
<proteinExistence type="predicted"/>
<evidence type="ECO:0000313" key="6">
    <source>
        <dbReference type="Proteomes" id="UP001519288"/>
    </source>
</evidence>
<gene>
    <name evidence="5" type="ORF">J2Z69_002269</name>
</gene>
<protein>
    <recommendedName>
        <fullName evidence="4">DUF4349 domain-containing protein</fullName>
    </recommendedName>
</protein>
<feature type="signal peptide" evidence="3">
    <location>
        <begin position="1"/>
        <end position="29"/>
    </location>
</feature>
<evidence type="ECO:0000259" key="4">
    <source>
        <dbReference type="Pfam" id="PF14257"/>
    </source>
</evidence>
<dbReference type="Pfam" id="PF14257">
    <property type="entry name" value="DUF4349"/>
    <property type="match status" value="1"/>
</dbReference>
<keyword evidence="3" id="KW-0732">Signal</keyword>
<keyword evidence="2" id="KW-0812">Transmembrane</keyword>
<feature type="compositionally biased region" description="Polar residues" evidence="1">
    <location>
        <begin position="57"/>
        <end position="67"/>
    </location>
</feature>
<keyword evidence="2" id="KW-0472">Membrane</keyword>
<dbReference type="PROSITE" id="PS51257">
    <property type="entry name" value="PROKAR_LIPOPROTEIN"/>
    <property type="match status" value="1"/>
</dbReference>
<reference evidence="5 6" key="1">
    <citation type="submission" date="2021-03" db="EMBL/GenBank/DDBJ databases">
        <title>Genomic Encyclopedia of Type Strains, Phase IV (KMG-IV): sequencing the most valuable type-strain genomes for metagenomic binning, comparative biology and taxonomic classification.</title>
        <authorList>
            <person name="Goeker M."/>
        </authorList>
    </citation>
    <scope>NUCLEOTIDE SEQUENCE [LARGE SCALE GENOMIC DNA]</scope>
    <source>
        <strain evidence="5 6">DSM 26806</strain>
    </source>
</reference>
<accession>A0ABS4JJD1</accession>
<keyword evidence="6" id="KW-1185">Reference proteome</keyword>
<evidence type="ECO:0000256" key="2">
    <source>
        <dbReference type="SAM" id="Phobius"/>
    </source>
</evidence>
<feature type="transmembrane region" description="Helical" evidence="2">
    <location>
        <begin position="264"/>
        <end position="289"/>
    </location>
</feature>
<evidence type="ECO:0000256" key="3">
    <source>
        <dbReference type="SAM" id="SignalP"/>
    </source>
</evidence>
<name>A0ABS4JJD1_9BACL</name>
<organism evidence="5 6">
    <name type="scientific">Paenibacillus shirakamiensis</name>
    <dbReference type="NCBI Taxonomy" id="1265935"/>
    <lineage>
        <taxon>Bacteria</taxon>
        <taxon>Bacillati</taxon>
        <taxon>Bacillota</taxon>
        <taxon>Bacilli</taxon>
        <taxon>Bacillales</taxon>
        <taxon>Paenibacillaceae</taxon>
        <taxon>Paenibacillus</taxon>
    </lineage>
</organism>
<feature type="compositionally biased region" description="Polar residues" evidence="1">
    <location>
        <begin position="40"/>
        <end position="50"/>
    </location>
</feature>
<dbReference type="InterPro" id="IPR025645">
    <property type="entry name" value="DUF4349"/>
</dbReference>